<evidence type="ECO:0000313" key="2">
    <source>
        <dbReference type="EMBL" id="KAH9375055.1"/>
    </source>
</evidence>
<sequence>MTLLLWMLLHKICEHFENGLDGNSVQTQTSPCRDTFVKSGSYGCKGYEPERVTTYIHILAHHASIKHEQFNSLGRFSSEGIERKKNDVLKHWHHSRSNKCNSAANALKLAKRLETNEHGRTSCAYIKRDVDYCSKGEVQENQFNETQVRGGKLTTAATTTQC</sequence>
<name>A0A9J6GKF2_HAELO</name>
<accession>A0A9J6GKF2</accession>
<evidence type="ECO:0000256" key="1">
    <source>
        <dbReference type="SAM" id="SignalP"/>
    </source>
</evidence>
<dbReference type="OrthoDB" id="5985028at2759"/>
<feature type="signal peptide" evidence="1">
    <location>
        <begin position="1"/>
        <end position="15"/>
    </location>
</feature>
<dbReference type="EMBL" id="JABSTR010000007">
    <property type="protein sequence ID" value="KAH9375055.1"/>
    <property type="molecule type" value="Genomic_DNA"/>
</dbReference>
<gene>
    <name evidence="2" type="ORF">HPB48_009876</name>
</gene>
<protein>
    <submittedName>
        <fullName evidence="2">Uncharacterized protein</fullName>
    </submittedName>
</protein>
<dbReference type="AlphaFoldDB" id="A0A9J6GKF2"/>
<feature type="chain" id="PRO_5039941620" evidence="1">
    <location>
        <begin position="16"/>
        <end position="162"/>
    </location>
</feature>
<reference evidence="2 3" key="1">
    <citation type="journal article" date="2020" name="Cell">
        <title>Large-Scale Comparative Analyses of Tick Genomes Elucidate Their Genetic Diversity and Vector Capacities.</title>
        <authorList>
            <consortium name="Tick Genome and Microbiome Consortium (TIGMIC)"/>
            <person name="Jia N."/>
            <person name="Wang J."/>
            <person name="Shi W."/>
            <person name="Du L."/>
            <person name="Sun Y."/>
            <person name="Zhan W."/>
            <person name="Jiang J.F."/>
            <person name="Wang Q."/>
            <person name="Zhang B."/>
            <person name="Ji P."/>
            <person name="Bell-Sakyi L."/>
            <person name="Cui X.M."/>
            <person name="Yuan T.T."/>
            <person name="Jiang B.G."/>
            <person name="Yang W.F."/>
            <person name="Lam T.T."/>
            <person name="Chang Q.C."/>
            <person name="Ding S.J."/>
            <person name="Wang X.J."/>
            <person name="Zhu J.G."/>
            <person name="Ruan X.D."/>
            <person name="Zhao L."/>
            <person name="Wei J.T."/>
            <person name="Ye R.Z."/>
            <person name="Que T.C."/>
            <person name="Du C.H."/>
            <person name="Zhou Y.H."/>
            <person name="Cheng J.X."/>
            <person name="Dai P.F."/>
            <person name="Guo W.B."/>
            <person name="Han X.H."/>
            <person name="Huang E.J."/>
            <person name="Li L.F."/>
            <person name="Wei W."/>
            <person name="Gao Y.C."/>
            <person name="Liu J.Z."/>
            <person name="Shao H.Z."/>
            <person name="Wang X."/>
            <person name="Wang C.C."/>
            <person name="Yang T.C."/>
            <person name="Huo Q.B."/>
            <person name="Li W."/>
            <person name="Chen H.Y."/>
            <person name="Chen S.E."/>
            <person name="Zhou L.G."/>
            <person name="Ni X.B."/>
            <person name="Tian J.H."/>
            <person name="Sheng Y."/>
            <person name="Liu T."/>
            <person name="Pan Y.S."/>
            <person name="Xia L.Y."/>
            <person name="Li J."/>
            <person name="Zhao F."/>
            <person name="Cao W.C."/>
        </authorList>
    </citation>
    <scope>NUCLEOTIDE SEQUENCE [LARGE SCALE GENOMIC DNA]</scope>
    <source>
        <strain evidence="2">HaeL-2018</strain>
    </source>
</reference>
<evidence type="ECO:0000313" key="3">
    <source>
        <dbReference type="Proteomes" id="UP000821853"/>
    </source>
</evidence>
<organism evidence="2 3">
    <name type="scientific">Haemaphysalis longicornis</name>
    <name type="common">Bush tick</name>
    <dbReference type="NCBI Taxonomy" id="44386"/>
    <lineage>
        <taxon>Eukaryota</taxon>
        <taxon>Metazoa</taxon>
        <taxon>Ecdysozoa</taxon>
        <taxon>Arthropoda</taxon>
        <taxon>Chelicerata</taxon>
        <taxon>Arachnida</taxon>
        <taxon>Acari</taxon>
        <taxon>Parasitiformes</taxon>
        <taxon>Ixodida</taxon>
        <taxon>Ixodoidea</taxon>
        <taxon>Ixodidae</taxon>
        <taxon>Haemaphysalinae</taxon>
        <taxon>Haemaphysalis</taxon>
    </lineage>
</organism>
<comment type="caution">
    <text evidence="2">The sequence shown here is derived from an EMBL/GenBank/DDBJ whole genome shotgun (WGS) entry which is preliminary data.</text>
</comment>
<keyword evidence="3" id="KW-1185">Reference proteome</keyword>
<dbReference type="VEuPathDB" id="VectorBase:HLOH_047000"/>
<proteinExistence type="predicted"/>
<keyword evidence="1" id="KW-0732">Signal</keyword>
<dbReference type="Proteomes" id="UP000821853">
    <property type="component" value="Chromosome 5"/>
</dbReference>